<reference evidence="1 2" key="1">
    <citation type="submission" date="2024-03" db="EMBL/GenBank/DDBJ databases">
        <title>Human intestinal bacterial collection.</title>
        <authorList>
            <person name="Pauvert C."/>
            <person name="Hitch T.C.A."/>
            <person name="Clavel T."/>
        </authorList>
    </citation>
    <scope>NUCLEOTIDE SEQUENCE [LARGE SCALE GENOMIC DNA]</scope>
    <source>
        <strain evidence="1 2">CLA-JM-H11</strain>
    </source>
</reference>
<organism evidence="1 2">
    <name type="scientific">Ruthenibacterium intestinale</name>
    <dbReference type="NCBI Taxonomy" id="3133163"/>
    <lineage>
        <taxon>Bacteria</taxon>
        <taxon>Bacillati</taxon>
        <taxon>Bacillota</taxon>
        <taxon>Clostridia</taxon>
        <taxon>Eubacteriales</taxon>
        <taxon>Oscillospiraceae</taxon>
        <taxon>Ruthenibacterium</taxon>
    </lineage>
</organism>
<evidence type="ECO:0000313" key="1">
    <source>
        <dbReference type="EMBL" id="MEQ2521276.1"/>
    </source>
</evidence>
<name>A0ABV1GHE8_9FIRM</name>
<sequence>MQNFEDYTPEMLVYYNSLSEPLKRRLAESKFAVEDLQSLAAAAEMLAQAGVDSMPE</sequence>
<accession>A0ABV1GHE8</accession>
<dbReference type="RefSeq" id="WP_349216787.1">
    <property type="nucleotide sequence ID" value="NZ_JBBMFA010000105.1"/>
</dbReference>
<protein>
    <submittedName>
        <fullName evidence="1">Uncharacterized protein</fullName>
    </submittedName>
</protein>
<dbReference type="Proteomes" id="UP001477672">
    <property type="component" value="Unassembled WGS sequence"/>
</dbReference>
<evidence type="ECO:0000313" key="2">
    <source>
        <dbReference type="Proteomes" id="UP001477672"/>
    </source>
</evidence>
<gene>
    <name evidence="1" type="ORF">WMO24_12665</name>
</gene>
<comment type="caution">
    <text evidence="1">The sequence shown here is derived from an EMBL/GenBank/DDBJ whole genome shotgun (WGS) entry which is preliminary data.</text>
</comment>
<proteinExistence type="predicted"/>
<keyword evidence="2" id="KW-1185">Reference proteome</keyword>
<dbReference type="EMBL" id="JBBMFA010000105">
    <property type="protein sequence ID" value="MEQ2521276.1"/>
    <property type="molecule type" value="Genomic_DNA"/>
</dbReference>